<dbReference type="GO" id="GO:0035673">
    <property type="term" value="F:oligopeptide transmembrane transporter activity"/>
    <property type="evidence" value="ECO:0007669"/>
    <property type="project" value="InterPro"/>
</dbReference>
<evidence type="ECO:0000256" key="4">
    <source>
        <dbReference type="ARBA" id="ARBA00022692"/>
    </source>
</evidence>
<evidence type="ECO:0000256" key="2">
    <source>
        <dbReference type="ARBA" id="ARBA00008807"/>
    </source>
</evidence>
<evidence type="ECO:0000256" key="5">
    <source>
        <dbReference type="ARBA" id="ARBA00022856"/>
    </source>
</evidence>
<evidence type="ECO:0000256" key="7">
    <source>
        <dbReference type="ARBA" id="ARBA00022989"/>
    </source>
</evidence>
<dbReference type="GO" id="GO:0016020">
    <property type="term" value="C:membrane"/>
    <property type="evidence" value="ECO:0007669"/>
    <property type="project" value="UniProtKB-SubCell"/>
</dbReference>
<comment type="similarity">
    <text evidence="2">Belongs to the oligopeptide OPT transporter family.</text>
</comment>
<evidence type="ECO:0000256" key="8">
    <source>
        <dbReference type="ARBA" id="ARBA00023136"/>
    </source>
</evidence>
<keyword evidence="12" id="KW-1185">Reference proteome</keyword>
<organism evidence="11 12">
    <name type="scientific">Austropuccinia psidii MF-1</name>
    <dbReference type="NCBI Taxonomy" id="1389203"/>
    <lineage>
        <taxon>Eukaryota</taxon>
        <taxon>Fungi</taxon>
        <taxon>Dikarya</taxon>
        <taxon>Basidiomycota</taxon>
        <taxon>Pucciniomycotina</taxon>
        <taxon>Pucciniomycetes</taxon>
        <taxon>Pucciniales</taxon>
        <taxon>Sphaerophragmiaceae</taxon>
        <taxon>Austropuccinia</taxon>
    </lineage>
</organism>
<dbReference type="AlphaFoldDB" id="A0A9Q3B8T6"/>
<dbReference type="Pfam" id="PF03169">
    <property type="entry name" value="OPT"/>
    <property type="match status" value="1"/>
</dbReference>
<proteinExistence type="inferred from homology"/>
<name>A0A9Q3B8T6_9BASI</name>
<dbReference type="Proteomes" id="UP000765509">
    <property type="component" value="Unassembled WGS sequence"/>
</dbReference>
<feature type="region of interest" description="Disordered" evidence="9">
    <location>
        <begin position="1"/>
        <end position="51"/>
    </location>
</feature>
<evidence type="ECO:0000256" key="10">
    <source>
        <dbReference type="SAM" id="Phobius"/>
    </source>
</evidence>
<keyword evidence="3" id="KW-0813">Transport</keyword>
<keyword evidence="8 10" id="KW-0472">Membrane</keyword>
<comment type="caution">
    <text evidence="11">The sequence shown here is derived from an EMBL/GenBank/DDBJ whole genome shotgun (WGS) entry which is preliminary data.</text>
</comment>
<evidence type="ECO:0000256" key="1">
    <source>
        <dbReference type="ARBA" id="ARBA00004141"/>
    </source>
</evidence>
<keyword evidence="4 10" id="KW-0812">Transmembrane</keyword>
<evidence type="ECO:0000313" key="12">
    <source>
        <dbReference type="Proteomes" id="UP000765509"/>
    </source>
</evidence>
<dbReference type="OrthoDB" id="9986677at2759"/>
<evidence type="ECO:0000256" key="9">
    <source>
        <dbReference type="SAM" id="MobiDB-lite"/>
    </source>
</evidence>
<keyword evidence="7 10" id="KW-1133">Transmembrane helix</keyword>
<dbReference type="InterPro" id="IPR004648">
    <property type="entry name" value="Oligpept_transpt"/>
</dbReference>
<evidence type="ECO:0000313" key="11">
    <source>
        <dbReference type="EMBL" id="MBW0460844.1"/>
    </source>
</evidence>
<protein>
    <submittedName>
        <fullName evidence="11">Uncharacterized protein</fullName>
    </submittedName>
</protein>
<dbReference type="PANTHER" id="PTHR22601">
    <property type="entry name" value="ISP4 LIKE PROTEIN"/>
    <property type="match status" value="1"/>
</dbReference>
<dbReference type="GO" id="GO:0015031">
    <property type="term" value="P:protein transport"/>
    <property type="evidence" value="ECO:0007669"/>
    <property type="project" value="UniProtKB-KW"/>
</dbReference>
<feature type="compositionally biased region" description="Low complexity" evidence="9">
    <location>
        <begin position="15"/>
        <end position="28"/>
    </location>
</feature>
<dbReference type="EMBL" id="AVOT02000066">
    <property type="protein sequence ID" value="MBW0460844.1"/>
    <property type="molecule type" value="Genomic_DNA"/>
</dbReference>
<keyword evidence="6" id="KW-0653">Protein transport</keyword>
<feature type="transmembrane region" description="Helical" evidence="10">
    <location>
        <begin position="263"/>
        <end position="281"/>
    </location>
</feature>
<gene>
    <name evidence="11" type="ORF">O181_000559</name>
</gene>
<evidence type="ECO:0000256" key="6">
    <source>
        <dbReference type="ARBA" id="ARBA00022927"/>
    </source>
</evidence>
<evidence type="ECO:0000256" key="3">
    <source>
        <dbReference type="ARBA" id="ARBA00022448"/>
    </source>
</evidence>
<reference evidence="11" key="1">
    <citation type="submission" date="2021-03" db="EMBL/GenBank/DDBJ databases">
        <title>Draft genome sequence of rust myrtle Austropuccinia psidii MF-1, a brazilian biotype.</title>
        <authorList>
            <person name="Quecine M.C."/>
            <person name="Pachon D.M.R."/>
            <person name="Bonatelli M.L."/>
            <person name="Correr F.H."/>
            <person name="Franceschini L.M."/>
            <person name="Leite T.F."/>
            <person name="Margarido G.R.A."/>
            <person name="Almeida C.A."/>
            <person name="Ferrarezi J.A."/>
            <person name="Labate C.A."/>
        </authorList>
    </citation>
    <scope>NUCLEOTIDE SEQUENCE</scope>
    <source>
        <strain evidence="11">MF-1</strain>
    </source>
</reference>
<dbReference type="InterPro" id="IPR004813">
    <property type="entry name" value="OPT"/>
</dbReference>
<comment type="subcellular location">
    <subcellularLocation>
        <location evidence="1">Membrane</location>
        <topology evidence="1">Multi-pass membrane protein</topology>
    </subcellularLocation>
</comment>
<keyword evidence="5" id="KW-0571">Peptide transport</keyword>
<accession>A0A9Q3B8T6</accession>
<sequence>MATKSAESQDFIAEPALLSSSSDPALSDKPGPTKSKEPDQVYFGPRCDEDPDIWKEEASAPEDLDSVVQYLTQVIAENQDDLNFPGALLQRAAEALKPGALPQDVLQIASAIREEMKVAEANSPYPEVRAIVDAFDDPTTPVTTFRLSITFAQLMAYPIGYRRLSIHFESRLDTEYVRIFPFLKVAFALICLLQLNHPSDFILPDVFFQTLSFFNWTTWIAPHNVKLALITGTVSGLGLNPFPTLDYNFFSINPIVTPLWSIINHYVGALFGLGMICAVFFKNIAFTQYLPINSNG</sequence>